<proteinExistence type="predicted"/>
<reference evidence="2 3" key="1">
    <citation type="submission" date="2020-10" db="EMBL/GenBank/DDBJ databases">
        <title>Mucilaginibacter mali sp. nov., isolated from rhizosphere soil of apple orchard.</title>
        <authorList>
            <person name="Lee J.-S."/>
            <person name="Kim H.S."/>
            <person name="Kim J.-S."/>
        </authorList>
    </citation>
    <scope>NUCLEOTIDE SEQUENCE [LARGE SCALE GENOMIC DNA]</scope>
    <source>
        <strain evidence="2 3">KCTC 23157</strain>
    </source>
</reference>
<dbReference type="SUPFAM" id="SSF49464">
    <property type="entry name" value="Carboxypeptidase regulatory domain-like"/>
    <property type="match status" value="1"/>
</dbReference>
<protein>
    <recommendedName>
        <fullName evidence="4">Carboxypeptidase-like protein</fullName>
    </recommendedName>
</protein>
<evidence type="ECO:0000256" key="1">
    <source>
        <dbReference type="SAM" id="SignalP"/>
    </source>
</evidence>
<comment type="caution">
    <text evidence="2">The sequence shown here is derived from an EMBL/GenBank/DDBJ whole genome shotgun (WGS) entry which is preliminary data.</text>
</comment>
<dbReference type="RefSeq" id="WP_194107774.1">
    <property type="nucleotide sequence ID" value="NZ_JADFFM010000002.1"/>
</dbReference>
<name>A0ABR9XLV9_9SPHI</name>
<feature type="signal peptide" evidence="1">
    <location>
        <begin position="1"/>
        <end position="23"/>
    </location>
</feature>
<keyword evidence="1" id="KW-0732">Signal</keyword>
<gene>
    <name evidence="2" type="ORF">IRJ18_18510</name>
</gene>
<organism evidence="2 3">
    <name type="scientific">Mucilaginibacter boryungensis</name>
    <dbReference type="NCBI Taxonomy" id="768480"/>
    <lineage>
        <taxon>Bacteria</taxon>
        <taxon>Pseudomonadati</taxon>
        <taxon>Bacteroidota</taxon>
        <taxon>Sphingobacteriia</taxon>
        <taxon>Sphingobacteriales</taxon>
        <taxon>Sphingobacteriaceae</taxon>
        <taxon>Mucilaginibacter</taxon>
    </lineage>
</organism>
<sequence>MLLKYKIGILLLTICAFCFNAKAQLVHDISGFVCTKGTSVRVAQVKVLNKRTSAFLMTDDLGSFTIKAALGDTIEFSKDQFTTVKTPVIALTDMVMFLQPVVMLQQVNIQGQTKQQELNSIMNDYRKKGVYYNGKPSALSAISSPINALYSIFGKDARDARHFAEMSKKDEEAAQDNRKYNRALVKRITNLPDDEVGKFMDAFRPLHDDLMKWNDYEVINYIKTSYESYKKYGVTVLPKLTAPAGTPDKP</sequence>
<dbReference type="Proteomes" id="UP000632774">
    <property type="component" value="Unassembled WGS sequence"/>
</dbReference>
<accession>A0ABR9XLV9</accession>
<evidence type="ECO:0000313" key="3">
    <source>
        <dbReference type="Proteomes" id="UP000632774"/>
    </source>
</evidence>
<evidence type="ECO:0000313" key="2">
    <source>
        <dbReference type="EMBL" id="MBE9668369.1"/>
    </source>
</evidence>
<dbReference type="InterPro" id="IPR008969">
    <property type="entry name" value="CarboxyPept-like_regulatory"/>
</dbReference>
<evidence type="ECO:0008006" key="4">
    <source>
        <dbReference type="Google" id="ProtNLM"/>
    </source>
</evidence>
<feature type="chain" id="PRO_5045086687" description="Carboxypeptidase-like protein" evidence="1">
    <location>
        <begin position="24"/>
        <end position="250"/>
    </location>
</feature>
<dbReference type="EMBL" id="JADFFM010000002">
    <property type="protein sequence ID" value="MBE9668369.1"/>
    <property type="molecule type" value="Genomic_DNA"/>
</dbReference>
<keyword evidence="3" id="KW-1185">Reference proteome</keyword>